<keyword evidence="1" id="KW-0472">Membrane</keyword>
<sequence length="305" mass="34761">MQTTDLFSITVSINHLSDVVQQIQEIAKEAGNVDWLKDYGMPIGTLLLSAGIAYFSAISGYKWQDKFQVNKLKVDTVNKTIMTFQNMQGTLLSLKSNYASSLPADPLQRACAMPKLIYSYNPVALNYEHLIQVIMSTDENLYQNPWLHIASYISMQDQFNQLNKIIEARNEVDFQVKDALATKYGRKNFTFLEVLQGVDPIAMQKYIELTEVIINMIDNMIVSSNDFLNNFPHLAKQLMGKNLSKHYKMISVYKNISDAAKELQKRTIPLNVTLTAQLLNIPESDVQEKLCDQSYTIQTRDISTH</sequence>
<evidence type="ECO:0000313" key="2">
    <source>
        <dbReference type="EMBL" id="MBZ0059281.1"/>
    </source>
</evidence>
<protein>
    <submittedName>
        <fullName evidence="2">Uncharacterized protein</fullName>
    </submittedName>
</protein>
<comment type="caution">
    <text evidence="2">The sequence shown here is derived from an EMBL/GenBank/DDBJ whole genome shotgun (WGS) entry which is preliminary data.</text>
</comment>
<proteinExistence type="predicted"/>
<dbReference type="Proteomes" id="UP000706580">
    <property type="component" value="Unassembled WGS sequence"/>
</dbReference>
<reference evidence="2 3" key="1">
    <citation type="submission" date="2020-11" db="EMBL/GenBank/DDBJ databases">
        <title>Draft Genome of Enterobacter sp. strain EMC7.</title>
        <authorList>
            <person name="Barman P."/>
            <person name="Sinha S."/>
            <person name="Sen S."/>
            <person name="Chakraborty R."/>
        </authorList>
    </citation>
    <scope>NUCLEOTIDE SEQUENCE [LARGE SCALE GENOMIC DNA]</scope>
    <source>
        <strain evidence="2 3">EMC7</strain>
    </source>
</reference>
<organism evidence="2 3">
    <name type="scientific">Leclercia barmai</name>
    <dbReference type="NCBI Taxonomy" id="2785629"/>
    <lineage>
        <taxon>Bacteria</taxon>
        <taxon>Pseudomonadati</taxon>
        <taxon>Pseudomonadota</taxon>
        <taxon>Gammaproteobacteria</taxon>
        <taxon>Enterobacterales</taxon>
        <taxon>Enterobacteriaceae</taxon>
        <taxon>Leclercia</taxon>
    </lineage>
</organism>
<evidence type="ECO:0000313" key="3">
    <source>
        <dbReference type="Proteomes" id="UP000706580"/>
    </source>
</evidence>
<keyword evidence="1" id="KW-0812">Transmembrane</keyword>
<gene>
    <name evidence="2" type="ORF">ITX56_15980</name>
</gene>
<dbReference type="EMBL" id="JADMNK010000009">
    <property type="protein sequence ID" value="MBZ0059281.1"/>
    <property type="molecule type" value="Genomic_DNA"/>
</dbReference>
<feature type="transmembrane region" description="Helical" evidence="1">
    <location>
        <begin position="39"/>
        <end position="61"/>
    </location>
</feature>
<name>A0ABS7RY89_9ENTR</name>
<accession>A0ABS7RY89</accession>
<keyword evidence="3" id="KW-1185">Reference proteome</keyword>
<dbReference type="RefSeq" id="WP_223075046.1">
    <property type="nucleotide sequence ID" value="NZ_JADMNK010000009.1"/>
</dbReference>
<evidence type="ECO:0000256" key="1">
    <source>
        <dbReference type="SAM" id="Phobius"/>
    </source>
</evidence>
<keyword evidence="1" id="KW-1133">Transmembrane helix</keyword>